<sequence length="218" mass="24700">MTEYTEQLDPSWTQKIYNGLKSYVPASGTVPSEVVPGKYEGGFQLWECTVDLLKYMEQFDYKGKNVFELGCGRGLPGIYAALHGAASVVLQDYNKDVIEKLTMPNVRLNECPQGIIEYSASAWADCEKLFTAKKYDFVLASETIYRKEQLPDFINAIKHLLAPDGICLVAAKRVYFGLSGSVFDFVEEIKGTFNHEMYHVKDPSINSKREIVILKWKQ</sequence>
<dbReference type="eggNOG" id="KOG2920">
    <property type="taxonomic scope" value="Eukaryota"/>
</dbReference>
<keyword evidence="6" id="KW-0808">Transferase</keyword>
<keyword evidence="4" id="KW-0963">Cytoplasm</keyword>
<dbReference type="InterPro" id="IPR019410">
    <property type="entry name" value="Methyltransf_16"/>
</dbReference>
<keyword evidence="11" id="KW-1185">Reference proteome</keyword>
<keyword evidence="7" id="KW-0949">S-adenosyl-L-methionine</keyword>
<organism evidence="10 11">
    <name type="scientific">Trichomonas vaginalis (strain ATCC PRA-98 / G3)</name>
    <dbReference type="NCBI Taxonomy" id="412133"/>
    <lineage>
        <taxon>Eukaryota</taxon>
        <taxon>Metamonada</taxon>
        <taxon>Parabasalia</taxon>
        <taxon>Trichomonadida</taxon>
        <taxon>Trichomonadidae</taxon>
        <taxon>Trichomonas</taxon>
    </lineage>
</organism>
<dbReference type="GO" id="GO:0006417">
    <property type="term" value="P:regulation of translation"/>
    <property type="evidence" value="ECO:0000318"/>
    <property type="project" value="GO_Central"/>
</dbReference>
<keyword evidence="8" id="KW-0539">Nucleus</keyword>
<dbReference type="EC" id="2.1.1.85" evidence="3"/>
<protein>
    <recommendedName>
        <fullName evidence="3">protein-histidine N-methyltransferase</fullName>
        <ecNumber evidence="3">2.1.1.85</ecNumber>
    </recommendedName>
</protein>
<dbReference type="KEGG" id="tva:4755675"/>
<dbReference type="OrthoDB" id="1723750at2759"/>
<dbReference type="Pfam" id="PF10294">
    <property type="entry name" value="Methyltransf_16"/>
    <property type="match status" value="1"/>
</dbReference>
<dbReference type="PANTHER" id="PTHR14614">
    <property type="entry name" value="HEPATOCELLULAR CARCINOMA-ASSOCIATED ANTIGEN"/>
    <property type="match status" value="1"/>
</dbReference>
<dbReference type="EMBL" id="DS113697">
    <property type="protein sequence ID" value="EAX97886.1"/>
    <property type="molecule type" value="Genomic_DNA"/>
</dbReference>
<evidence type="ECO:0000313" key="11">
    <source>
        <dbReference type="Proteomes" id="UP000001542"/>
    </source>
</evidence>
<dbReference type="STRING" id="5722.A2FB51"/>
<evidence type="ECO:0000256" key="4">
    <source>
        <dbReference type="ARBA" id="ARBA00022490"/>
    </source>
</evidence>
<dbReference type="SMR" id="A2FB51"/>
<evidence type="ECO:0000256" key="3">
    <source>
        <dbReference type="ARBA" id="ARBA00012533"/>
    </source>
</evidence>
<reference evidence="10" key="2">
    <citation type="journal article" date="2007" name="Science">
        <title>Draft genome sequence of the sexually transmitted pathogen Trichomonas vaginalis.</title>
        <authorList>
            <person name="Carlton J.M."/>
            <person name="Hirt R.P."/>
            <person name="Silva J.C."/>
            <person name="Delcher A.L."/>
            <person name="Schatz M."/>
            <person name="Zhao Q."/>
            <person name="Wortman J.R."/>
            <person name="Bidwell S.L."/>
            <person name="Alsmark U.C.M."/>
            <person name="Besteiro S."/>
            <person name="Sicheritz-Ponten T."/>
            <person name="Noel C.J."/>
            <person name="Dacks J.B."/>
            <person name="Foster P.G."/>
            <person name="Simillion C."/>
            <person name="Van de Peer Y."/>
            <person name="Miranda-Saavedra D."/>
            <person name="Barton G.J."/>
            <person name="Westrop G.D."/>
            <person name="Mueller S."/>
            <person name="Dessi D."/>
            <person name="Fiori P.L."/>
            <person name="Ren Q."/>
            <person name="Paulsen I."/>
            <person name="Zhang H."/>
            <person name="Bastida-Corcuera F.D."/>
            <person name="Simoes-Barbosa A."/>
            <person name="Brown M.T."/>
            <person name="Hayes R.D."/>
            <person name="Mukherjee M."/>
            <person name="Okumura C.Y."/>
            <person name="Schneider R."/>
            <person name="Smith A.J."/>
            <person name="Vanacova S."/>
            <person name="Villalvazo M."/>
            <person name="Haas B.J."/>
            <person name="Pertea M."/>
            <person name="Feldblyum T.V."/>
            <person name="Utterback T.R."/>
            <person name="Shu C.L."/>
            <person name="Osoegawa K."/>
            <person name="de Jong P.J."/>
            <person name="Hrdy I."/>
            <person name="Horvathova L."/>
            <person name="Zubacova Z."/>
            <person name="Dolezal P."/>
            <person name="Malik S.B."/>
            <person name="Logsdon J.M. Jr."/>
            <person name="Henze K."/>
            <person name="Gupta A."/>
            <person name="Wang C.C."/>
            <person name="Dunne R.L."/>
            <person name="Upcroft J.A."/>
            <person name="Upcroft P."/>
            <person name="White O."/>
            <person name="Salzberg S.L."/>
            <person name="Tang P."/>
            <person name="Chiu C.-H."/>
            <person name="Lee Y.-S."/>
            <person name="Embley T.M."/>
            <person name="Coombs G.H."/>
            <person name="Mottram J.C."/>
            <person name="Tachezy J."/>
            <person name="Fraser-Liggett C.M."/>
            <person name="Johnson P.J."/>
        </authorList>
    </citation>
    <scope>NUCLEOTIDE SEQUENCE [LARGE SCALE GENOMIC DNA]</scope>
    <source>
        <strain evidence="10">G3</strain>
    </source>
</reference>
<dbReference type="AlphaFoldDB" id="A2FB51"/>
<dbReference type="Proteomes" id="UP000001542">
    <property type="component" value="Unassembled WGS sequence"/>
</dbReference>
<comment type="similarity">
    <text evidence="9">Belongs to the methyltransferase superfamily. METTL18 family.</text>
</comment>
<accession>A2FB51</accession>
<proteinExistence type="inferred from homology"/>
<dbReference type="SUPFAM" id="SSF53335">
    <property type="entry name" value="S-adenosyl-L-methionine-dependent methyltransferases"/>
    <property type="match status" value="1"/>
</dbReference>
<dbReference type="VEuPathDB" id="TrichDB:TVAGG3_0867940"/>
<dbReference type="GO" id="GO:0005634">
    <property type="term" value="C:nucleus"/>
    <property type="evidence" value="ECO:0007669"/>
    <property type="project" value="UniProtKB-SubCell"/>
</dbReference>
<reference evidence="10" key="1">
    <citation type="submission" date="2006-10" db="EMBL/GenBank/DDBJ databases">
        <authorList>
            <person name="Amadeo P."/>
            <person name="Zhao Q."/>
            <person name="Wortman J."/>
            <person name="Fraser-Liggett C."/>
            <person name="Carlton J."/>
        </authorList>
    </citation>
    <scope>NUCLEOTIDE SEQUENCE</scope>
    <source>
        <strain evidence="10">G3</strain>
    </source>
</reference>
<dbReference type="InParanoid" id="A2FB51"/>
<dbReference type="GO" id="GO:0008276">
    <property type="term" value="F:protein methyltransferase activity"/>
    <property type="evidence" value="ECO:0000318"/>
    <property type="project" value="GO_Central"/>
</dbReference>
<evidence type="ECO:0000256" key="8">
    <source>
        <dbReference type="ARBA" id="ARBA00023242"/>
    </source>
</evidence>
<evidence type="ECO:0000256" key="2">
    <source>
        <dbReference type="ARBA" id="ARBA00004496"/>
    </source>
</evidence>
<comment type="subcellular location">
    <subcellularLocation>
        <location evidence="2">Cytoplasm</location>
    </subcellularLocation>
    <subcellularLocation>
        <location evidence="1">Nucleus</location>
    </subcellularLocation>
</comment>
<evidence type="ECO:0000256" key="7">
    <source>
        <dbReference type="ARBA" id="ARBA00022691"/>
    </source>
</evidence>
<evidence type="ECO:0000256" key="5">
    <source>
        <dbReference type="ARBA" id="ARBA00022603"/>
    </source>
</evidence>
<evidence type="ECO:0000256" key="1">
    <source>
        <dbReference type="ARBA" id="ARBA00004123"/>
    </source>
</evidence>
<dbReference type="Gene3D" id="3.40.50.150">
    <property type="entry name" value="Vaccinia Virus protein VP39"/>
    <property type="match status" value="1"/>
</dbReference>
<dbReference type="CDD" id="cd02440">
    <property type="entry name" value="AdoMet_MTases"/>
    <property type="match status" value="1"/>
</dbReference>
<name>A2FB51_TRIV3</name>
<dbReference type="PANTHER" id="PTHR14614:SF39">
    <property type="entry name" value="HISTIDINE PROTEIN METHYLTRANSFERASE 1 HOMOLOG"/>
    <property type="match status" value="1"/>
</dbReference>
<evidence type="ECO:0000313" key="10">
    <source>
        <dbReference type="EMBL" id="EAX97886.1"/>
    </source>
</evidence>
<dbReference type="InterPro" id="IPR029063">
    <property type="entry name" value="SAM-dependent_MTases_sf"/>
</dbReference>
<evidence type="ECO:0000256" key="9">
    <source>
        <dbReference type="ARBA" id="ARBA00038126"/>
    </source>
</evidence>
<gene>
    <name evidence="10" type="ORF">TVAG_490140</name>
</gene>
<dbReference type="RefSeq" id="XP_001310816.1">
    <property type="nucleotide sequence ID" value="XM_001310815.1"/>
</dbReference>
<dbReference type="OMA" id="FQSESVW"/>
<dbReference type="VEuPathDB" id="TrichDB:TVAG_490140"/>
<dbReference type="GO" id="GO:0032259">
    <property type="term" value="P:methylation"/>
    <property type="evidence" value="ECO:0007669"/>
    <property type="project" value="UniProtKB-KW"/>
</dbReference>
<dbReference type="GO" id="GO:0005737">
    <property type="term" value="C:cytoplasm"/>
    <property type="evidence" value="ECO:0007669"/>
    <property type="project" value="UniProtKB-SubCell"/>
</dbReference>
<evidence type="ECO:0000256" key="6">
    <source>
        <dbReference type="ARBA" id="ARBA00022679"/>
    </source>
</evidence>
<keyword evidence="5" id="KW-0489">Methyltransferase</keyword>
<dbReference type="GO" id="GO:0018064">
    <property type="term" value="F:protein-L-histidine N-tele-methyltransferase activity"/>
    <property type="evidence" value="ECO:0007669"/>
    <property type="project" value="UniProtKB-EC"/>
</dbReference>
<dbReference type="FunCoup" id="A2FB51">
    <property type="interactions" value="334"/>
</dbReference>